<dbReference type="RefSeq" id="WP_154563519.1">
    <property type="nucleotide sequence ID" value="NZ_VOSW01000050.1"/>
</dbReference>
<keyword evidence="1" id="KW-0732">Signal</keyword>
<protein>
    <recommendedName>
        <fullName evidence="4">DUF4019 domain-containing protein</fullName>
    </recommendedName>
</protein>
<evidence type="ECO:0000313" key="2">
    <source>
        <dbReference type="EMBL" id="KAE8757204.1"/>
    </source>
</evidence>
<dbReference type="AlphaFoldDB" id="A0A6N6WBS6"/>
<evidence type="ECO:0000256" key="1">
    <source>
        <dbReference type="SAM" id="SignalP"/>
    </source>
</evidence>
<feature type="chain" id="PRO_5026840646" description="DUF4019 domain-containing protein" evidence="1">
    <location>
        <begin position="21"/>
        <end position="187"/>
    </location>
</feature>
<proteinExistence type="predicted"/>
<dbReference type="Proteomes" id="UP000463700">
    <property type="component" value="Unassembled WGS sequence"/>
</dbReference>
<dbReference type="EMBL" id="VOSW01000050">
    <property type="protein sequence ID" value="KAE8757204.1"/>
    <property type="molecule type" value="Genomic_DNA"/>
</dbReference>
<reference evidence="2 3" key="1">
    <citation type="journal article" date="2020" name="Int. J. Syst. Evol. Microbiol.">
        <title>Paraburkholderia madseniana sp. nov., a phenolic acid-degrading bacterium isolated from acidic forest soil.</title>
        <authorList>
            <person name="Wilhelm R.C."/>
            <person name="Murphy S.J.L."/>
            <person name="Feriancek N.M."/>
            <person name="Karasz D.C."/>
            <person name="DeRito C.M."/>
            <person name="Newman J.D."/>
            <person name="Buckley D.H."/>
        </authorList>
    </citation>
    <scope>NUCLEOTIDE SEQUENCE [LARGE SCALE GENOMIC DNA]</scope>
    <source>
        <strain evidence="2 3">RP11</strain>
    </source>
</reference>
<comment type="caution">
    <text evidence="2">The sequence shown here is derived from an EMBL/GenBank/DDBJ whole genome shotgun (WGS) entry which is preliminary data.</text>
</comment>
<feature type="signal peptide" evidence="1">
    <location>
        <begin position="1"/>
        <end position="20"/>
    </location>
</feature>
<gene>
    <name evidence="2" type="ORF">FSO04_24995</name>
</gene>
<sequence length="187" mass="19985">MSIGIRLSVVAAAFMLTACAETGTALQSLNNGLAQVNQAMAPSGGNTPSFFGPSLSVEQQGQMRDAISASLSSRDAGLRGMVGSAQPVLVAVMSKSACYHEWNASRVLSMYTSAQLGNGYIPAPFTSMRYAPKNRCLSILRTDSWTQKSLNAFTFRAVYYSPESGESQGLTYEFIKSDGSWLLNAVL</sequence>
<organism evidence="2 3">
    <name type="scientific">Paraburkholderia madseniana</name>
    <dbReference type="NCBI Taxonomy" id="2599607"/>
    <lineage>
        <taxon>Bacteria</taxon>
        <taxon>Pseudomonadati</taxon>
        <taxon>Pseudomonadota</taxon>
        <taxon>Betaproteobacteria</taxon>
        <taxon>Burkholderiales</taxon>
        <taxon>Burkholderiaceae</taxon>
        <taxon>Paraburkholderia</taxon>
    </lineage>
</organism>
<accession>A0A6N6WBS6</accession>
<dbReference type="PROSITE" id="PS51257">
    <property type="entry name" value="PROKAR_LIPOPROTEIN"/>
    <property type="match status" value="1"/>
</dbReference>
<dbReference type="OrthoDB" id="9094427at2"/>
<evidence type="ECO:0000313" key="3">
    <source>
        <dbReference type="Proteomes" id="UP000463700"/>
    </source>
</evidence>
<name>A0A6N6WBS6_9BURK</name>
<evidence type="ECO:0008006" key="4">
    <source>
        <dbReference type="Google" id="ProtNLM"/>
    </source>
</evidence>